<reference evidence="2" key="1">
    <citation type="journal article" date="2019" name="Int. J. Syst. Evol. Microbiol.">
        <title>The Global Catalogue of Microorganisms (GCM) 10K type strain sequencing project: providing services to taxonomists for standard genome sequencing and annotation.</title>
        <authorList>
            <consortium name="The Broad Institute Genomics Platform"/>
            <consortium name="The Broad Institute Genome Sequencing Center for Infectious Disease"/>
            <person name="Wu L."/>
            <person name="Ma J."/>
        </authorList>
    </citation>
    <scope>NUCLEOTIDE SEQUENCE [LARGE SCALE GENOMIC DNA]</scope>
    <source>
        <strain evidence="2">NBRC 110044</strain>
    </source>
</reference>
<dbReference type="Proteomes" id="UP001156706">
    <property type="component" value="Unassembled WGS sequence"/>
</dbReference>
<organism evidence="1 2">
    <name type="scientific">Chitinimonas prasina</name>
    <dbReference type="NCBI Taxonomy" id="1434937"/>
    <lineage>
        <taxon>Bacteria</taxon>
        <taxon>Pseudomonadati</taxon>
        <taxon>Pseudomonadota</taxon>
        <taxon>Betaproteobacteria</taxon>
        <taxon>Neisseriales</taxon>
        <taxon>Chitinibacteraceae</taxon>
        <taxon>Chitinimonas</taxon>
    </lineage>
</organism>
<evidence type="ECO:0000313" key="1">
    <source>
        <dbReference type="EMBL" id="GLR13567.1"/>
    </source>
</evidence>
<protein>
    <submittedName>
        <fullName evidence="1">Uncharacterized protein</fullName>
    </submittedName>
</protein>
<dbReference type="EMBL" id="BSOG01000002">
    <property type="protein sequence ID" value="GLR13567.1"/>
    <property type="molecule type" value="Genomic_DNA"/>
</dbReference>
<comment type="caution">
    <text evidence="1">The sequence shown here is derived from an EMBL/GenBank/DDBJ whole genome shotgun (WGS) entry which is preliminary data.</text>
</comment>
<accession>A0ABQ5YGF8</accession>
<name>A0ABQ5YGF8_9NEIS</name>
<sequence>MQAAPASRAGNAKRVGGISDQRDRVNLAPILAAAEVAFVLYCWPAPYGRVQFNTECY</sequence>
<keyword evidence="2" id="KW-1185">Reference proteome</keyword>
<evidence type="ECO:0000313" key="2">
    <source>
        <dbReference type="Proteomes" id="UP001156706"/>
    </source>
</evidence>
<proteinExistence type="predicted"/>
<gene>
    <name evidence="1" type="ORF">GCM10007907_23570</name>
</gene>